<protein>
    <submittedName>
        <fullName evidence="2 4">Uncharacterized protein</fullName>
    </submittedName>
</protein>
<evidence type="ECO:0000313" key="2">
    <source>
        <dbReference type="EMBL" id="VDK45861.1"/>
    </source>
</evidence>
<proteinExistence type="predicted"/>
<sequence length="105" mass="11147">MTPLDALKPFYHVPTTVNHQLGVMDATNGELCSLRCVAISSQVHQNPLAARMLKPLSLGCSRAPFVDPGPCGCSVASSPSHSDSLHTSFLPPPQSKPTPIYDPLP</sequence>
<accession>A0A0R3WG29</accession>
<evidence type="ECO:0000313" key="3">
    <source>
        <dbReference type="Proteomes" id="UP000282613"/>
    </source>
</evidence>
<reference evidence="4" key="1">
    <citation type="submission" date="2017-02" db="UniProtKB">
        <authorList>
            <consortium name="WormBaseParasite"/>
        </authorList>
    </citation>
    <scope>IDENTIFICATION</scope>
</reference>
<dbReference type="EMBL" id="UYRS01019537">
    <property type="protein sequence ID" value="VDK45861.1"/>
    <property type="molecule type" value="Genomic_DNA"/>
</dbReference>
<dbReference type="WBParaSite" id="TASK_0000982201-mRNA-1">
    <property type="protein sequence ID" value="TASK_0000982201-mRNA-1"/>
    <property type="gene ID" value="TASK_0000982201"/>
</dbReference>
<organism evidence="4">
    <name type="scientific">Taenia asiatica</name>
    <name type="common">Asian tapeworm</name>
    <dbReference type="NCBI Taxonomy" id="60517"/>
    <lineage>
        <taxon>Eukaryota</taxon>
        <taxon>Metazoa</taxon>
        <taxon>Spiralia</taxon>
        <taxon>Lophotrochozoa</taxon>
        <taxon>Platyhelminthes</taxon>
        <taxon>Cestoda</taxon>
        <taxon>Eucestoda</taxon>
        <taxon>Cyclophyllidea</taxon>
        <taxon>Taeniidae</taxon>
        <taxon>Taenia</taxon>
    </lineage>
</organism>
<dbReference type="Proteomes" id="UP000282613">
    <property type="component" value="Unassembled WGS sequence"/>
</dbReference>
<evidence type="ECO:0000313" key="4">
    <source>
        <dbReference type="WBParaSite" id="TASK_0000982201-mRNA-1"/>
    </source>
</evidence>
<gene>
    <name evidence="2" type="ORF">TASK_LOCUS9823</name>
</gene>
<feature type="compositionally biased region" description="Low complexity" evidence="1">
    <location>
        <begin position="74"/>
        <end position="88"/>
    </location>
</feature>
<evidence type="ECO:0000256" key="1">
    <source>
        <dbReference type="SAM" id="MobiDB-lite"/>
    </source>
</evidence>
<reference evidence="2 3" key="2">
    <citation type="submission" date="2018-11" db="EMBL/GenBank/DDBJ databases">
        <authorList>
            <consortium name="Pathogen Informatics"/>
        </authorList>
    </citation>
    <scope>NUCLEOTIDE SEQUENCE [LARGE SCALE GENOMIC DNA]</scope>
</reference>
<name>A0A0R3WG29_TAEAS</name>
<feature type="region of interest" description="Disordered" evidence="1">
    <location>
        <begin position="73"/>
        <end position="105"/>
    </location>
</feature>
<keyword evidence="3" id="KW-1185">Reference proteome</keyword>
<dbReference type="AlphaFoldDB" id="A0A0R3WG29"/>
<feature type="compositionally biased region" description="Pro residues" evidence="1">
    <location>
        <begin position="90"/>
        <end position="105"/>
    </location>
</feature>